<dbReference type="AlphaFoldDB" id="A0A0F7RUL1"/>
<sequence>MIGASITKGPELEKYLRTKVEHAPQADAEDETPLSQPNSDDEGPHPSAQ</sequence>
<reference evidence="3" key="1">
    <citation type="submission" date="2014-06" db="EMBL/GenBank/DDBJ databases">
        <authorList>
            <person name="Berkman P.J."/>
        </authorList>
    </citation>
    <scope>NUCLEOTIDE SEQUENCE [LARGE SCALE GENOMIC DNA]</scope>
</reference>
<gene>
    <name evidence="2" type="primary">SSCI11650.1</name>
</gene>
<accession>A0A0F7RUL1</accession>
<protein>
    <submittedName>
        <fullName evidence="2">Uncharacterized protein</fullName>
    </submittedName>
</protein>
<evidence type="ECO:0000313" key="2">
    <source>
        <dbReference type="EMBL" id="CDR99003.1"/>
    </source>
</evidence>
<evidence type="ECO:0000313" key="3">
    <source>
        <dbReference type="Proteomes" id="UP000242770"/>
    </source>
</evidence>
<name>A0A0F7RUL1_9BASI</name>
<dbReference type="Proteomes" id="UP000242770">
    <property type="component" value="Unassembled WGS sequence"/>
</dbReference>
<feature type="compositionally biased region" description="Basic and acidic residues" evidence="1">
    <location>
        <begin position="10"/>
        <end position="24"/>
    </location>
</feature>
<dbReference type="EMBL" id="CCFA01000599">
    <property type="protein sequence ID" value="CDR99003.1"/>
    <property type="molecule type" value="Genomic_DNA"/>
</dbReference>
<evidence type="ECO:0000256" key="1">
    <source>
        <dbReference type="SAM" id="MobiDB-lite"/>
    </source>
</evidence>
<feature type="region of interest" description="Disordered" evidence="1">
    <location>
        <begin position="1"/>
        <end position="49"/>
    </location>
</feature>
<organism evidence="2 3">
    <name type="scientific">Sporisorium scitamineum</name>
    <dbReference type="NCBI Taxonomy" id="49012"/>
    <lineage>
        <taxon>Eukaryota</taxon>
        <taxon>Fungi</taxon>
        <taxon>Dikarya</taxon>
        <taxon>Basidiomycota</taxon>
        <taxon>Ustilaginomycotina</taxon>
        <taxon>Ustilaginomycetes</taxon>
        <taxon>Ustilaginales</taxon>
        <taxon>Ustilaginaceae</taxon>
        <taxon>Sporisorium</taxon>
    </lineage>
</organism>
<proteinExistence type="predicted"/>
<keyword evidence="3" id="KW-1185">Reference proteome</keyword>